<dbReference type="Pfam" id="PF03965">
    <property type="entry name" value="Penicillinase_R"/>
    <property type="match status" value="1"/>
</dbReference>
<accession>A0A084SR19</accession>
<dbReference type="InterPro" id="IPR036390">
    <property type="entry name" value="WH_DNA-bd_sf"/>
</dbReference>
<evidence type="ECO:0000256" key="3">
    <source>
        <dbReference type="ARBA" id="ARBA00023125"/>
    </source>
</evidence>
<evidence type="ECO:0000256" key="4">
    <source>
        <dbReference type="ARBA" id="ARBA00023163"/>
    </source>
</evidence>
<dbReference type="SUPFAM" id="SSF46785">
    <property type="entry name" value="Winged helix' DNA-binding domain"/>
    <property type="match status" value="1"/>
</dbReference>
<dbReference type="Proteomes" id="UP000028547">
    <property type="component" value="Unassembled WGS sequence"/>
</dbReference>
<keyword evidence="4" id="KW-0804">Transcription</keyword>
<protein>
    <submittedName>
        <fullName evidence="5">Methicillin resistance protein</fullName>
    </submittedName>
</protein>
<dbReference type="EMBL" id="JPMI01000168">
    <property type="protein sequence ID" value="KFA90904.1"/>
    <property type="molecule type" value="Genomic_DNA"/>
</dbReference>
<reference evidence="5 6" key="1">
    <citation type="submission" date="2014-07" db="EMBL/GenBank/DDBJ databases">
        <title>Draft Genome Sequence of Gephyronic Acid Producer, Cystobacter violaceus Strain Cb vi76.</title>
        <authorList>
            <person name="Stevens D.C."/>
            <person name="Young J."/>
            <person name="Carmichael R."/>
            <person name="Tan J."/>
            <person name="Taylor R.E."/>
        </authorList>
    </citation>
    <scope>NUCLEOTIDE SEQUENCE [LARGE SCALE GENOMIC DNA]</scope>
    <source>
        <strain evidence="5 6">Cb vi76</strain>
    </source>
</reference>
<dbReference type="Gene3D" id="1.10.10.10">
    <property type="entry name" value="Winged helix-like DNA-binding domain superfamily/Winged helix DNA-binding domain"/>
    <property type="match status" value="1"/>
</dbReference>
<name>A0A084SR19_9BACT</name>
<proteinExistence type="inferred from homology"/>
<keyword evidence="2" id="KW-0805">Transcription regulation</keyword>
<evidence type="ECO:0000313" key="6">
    <source>
        <dbReference type="Proteomes" id="UP000028547"/>
    </source>
</evidence>
<evidence type="ECO:0000313" key="5">
    <source>
        <dbReference type="EMBL" id="KFA90904.1"/>
    </source>
</evidence>
<sequence>MKKPVGDQELVVLRWVAEHGPATVGEVAEKFGEPQGLARSTILTVMERLRVKGHLTRRKVEGVYQYSSSVPLAELLRGVVGDFVKKSLAGSLSPFATWLSQADEVSDEELRQLEEAVARLKSKKEGEE</sequence>
<dbReference type="InterPro" id="IPR005650">
    <property type="entry name" value="BlaI_family"/>
</dbReference>
<organism evidence="5 6">
    <name type="scientific">Archangium violaceum Cb vi76</name>
    <dbReference type="NCBI Taxonomy" id="1406225"/>
    <lineage>
        <taxon>Bacteria</taxon>
        <taxon>Pseudomonadati</taxon>
        <taxon>Myxococcota</taxon>
        <taxon>Myxococcia</taxon>
        <taxon>Myxococcales</taxon>
        <taxon>Cystobacterineae</taxon>
        <taxon>Archangiaceae</taxon>
        <taxon>Archangium</taxon>
    </lineage>
</organism>
<dbReference type="InterPro" id="IPR036388">
    <property type="entry name" value="WH-like_DNA-bd_sf"/>
</dbReference>
<dbReference type="RefSeq" id="WP_043400590.1">
    <property type="nucleotide sequence ID" value="NZ_JPMI01000168.1"/>
</dbReference>
<evidence type="ECO:0000256" key="1">
    <source>
        <dbReference type="ARBA" id="ARBA00011046"/>
    </source>
</evidence>
<evidence type="ECO:0000256" key="2">
    <source>
        <dbReference type="ARBA" id="ARBA00023015"/>
    </source>
</evidence>
<keyword evidence="3" id="KW-0238">DNA-binding</keyword>
<dbReference type="GO" id="GO:0045892">
    <property type="term" value="P:negative regulation of DNA-templated transcription"/>
    <property type="evidence" value="ECO:0007669"/>
    <property type="project" value="InterPro"/>
</dbReference>
<comment type="similarity">
    <text evidence="1">Belongs to the BlaI transcriptional regulatory family.</text>
</comment>
<dbReference type="PIRSF" id="PIRSF019455">
    <property type="entry name" value="CopR_AtkY"/>
    <property type="match status" value="1"/>
</dbReference>
<dbReference type="AlphaFoldDB" id="A0A084SR19"/>
<gene>
    <name evidence="5" type="ORF">Q664_25405</name>
</gene>
<comment type="caution">
    <text evidence="5">The sequence shown here is derived from an EMBL/GenBank/DDBJ whole genome shotgun (WGS) entry which is preliminary data.</text>
</comment>
<dbReference type="GO" id="GO:0003677">
    <property type="term" value="F:DNA binding"/>
    <property type="evidence" value="ECO:0007669"/>
    <property type="project" value="UniProtKB-KW"/>
</dbReference>